<dbReference type="InterPro" id="IPR046433">
    <property type="entry name" value="ActCoA_hydro"/>
</dbReference>
<dbReference type="RefSeq" id="WP_271193780.1">
    <property type="nucleotide sequence ID" value="NZ_BSFN01000001.1"/>
</dbReference>
<dbReference type="InterPro" id="IPR038460">
    <property type="entry name" value="AcetylCoA_hyd_C_sf"/>
</dbReference>
<comment type="caution">
    <text evidence="2">The sequence shown here is derived from an EMBL/GenBank/DDBJ whole genome shotgun (WGS) entry which is preliminary data.</text>
</comment>
<accession>A0A9W6NE95</accession>
<dbReference type="PANTHER" id="PTHR21432:SF20">
    <property type="entry name" value="ACETYL-COA HYDROLASE"/>
    <property type="match status" value="1"/>
</dbReference>
<evidence type="ECO:0000259" key="1">
    <source>
        <dbReference type="Pfam" id="PF13336"/>
    </source>
</evidence>
<proteinExistence type="predicted"/>
<dbReference type="Proteomes" id="UP001143328">
    <property type="component" value="Unassembled WGS sequence"/>
</dbReference>
<dbReference type="Gene3D" id="3.40.1080.10">
    <property type="entry name" value="Glutaconate Coenzyme A-transferase"/>
    <property type="match status" value="1"/>
</dbReference>
<keyword evidence="3" id="KW-1185">Reference proteome</keyword>
<dbReference type="InterPro" id="IPR026888">
    <property type="entry name" value="AcetylCoA_hyd_C"/>
</dbReference>
<organism evidence="2 3">
    <name type="scientific">Pseudomonas turukhanskensis</name>
    <dbReference type="NCBI Taxonomy" id="1806536"/>
    <lineage>
        <taxon>Bacteria</taxon>
        <taxon>Pseudomonadati</taxon>
        <taxon>Pseudomonadota</taxon>
        <taxon>Gammaproteobacteria</taxon>
        <taxon>Pseudomonadales</taxon>
        <taxon>Pseudomonadaceae</taxon>
        <taxon>Pseudomonas</taxon>
    </lineage>
</organism>
<dbReference type="EMBL" id="BSFN01000001">
    <property type="protein sequence ID" value="GLK87537.1"/>
    <property type="molecule type" value="Genomic_DNA"/>
</dbReference>
<dbReference type="GO" id="GO:0008775">
    <property type="term" value="F:acetate CoA-transferase activity"/>
    <property type="evidence" value="ECO:0007669"/>
    <property type="project" value="InterPro"/>
</dbReference>
<gene>
    <name evidence="2" type="ORF">GCM10017655_05990</name>
</gene>
<dbReference type="PANTHER" id="PTHR21432">
    <property type="entry name" value="ACETYL-COA HYDROLASE-RELATED"/>
    <property type="match status" value="1"/>
</dbReference>
<sequence>MALSSLDTVVEQILQRIDGPIHLGLPLGLGKPNRLVNALYQRIKAEPNRSLTIYTALSLGRPHASSDLEQRLMAPFLERVFGNYPELDYLKDQRRGELPANVQLQEFYLQPGSQLHNPKAQQAYVSLNYSQVARDLNRKGINVVAQLVASDPTRAQHLSLSCNTDITLDLLPMLQARKQAGETILCIGQLHADLPYMPGDAERPLEDFDLLVEAGEPSTLFSTPNMPVGIADHAIGLYASSLVRDGGTLQIGIGSMGDAVTAALLNRQADNAGYQALLKDLNSPRWATLIERFGGLQPFAKGLYGCSEMLVPGLVALFDAGIVRRPVFPDERLQRLANADVLDEHGQLDPAAWRDAEPNLQLDQPLVTWLQTQGLLTGEVSVEGQNLRFANGQMIVADLHNPACIAALQPYLQPTSSGVCIHGGFFLGPQAFYRRLQQLNDERRSRIGMTGISYINRLYGQEELKRLQRTQARFINSAFCITLLGASAADQLEDGRVISGVGGQYDFYAQAHELDDARAILMLRSWREADGEVSSNIRWQYAHTTIPRHLRDIVITEYGIADLRGKNDAQVISALLQIADSRFQDELIQQAQDAGKLGKDFVLDEAYRDNTPERLQACYERHRQLFAEYPLGCDFTEEEQDLLRALRWLKSKLKLSEILDLGKAALFDQPEPGVFDAHLARLQLSQPEGLKEQVYQKLVLAGLQATRLANDSGFPPTRE</sequence>
<evidence type="ECO:0000313" key="3">
    <source>
        <dbReference type="Proteomes" id="UP001143328"/>
    </source>
</evidence>
<name>A0A9W6NE95_9PSED</name>
<dbReference type="Pfam" id="PF13336">
    <property type="entry name" value="AcetylCoA_hyd_C"/>
    <property type="match status" value="1"/>
</dbReference>
<evidence type="ECO:0000313" key="2">
    <source>
        <dbReference type="EMBL" id="GLK87537.1"/>
    </source>
</evidence>
<dbReference type="InterPro" id="IPR037171">
    <property type="entry name" value="NagB/RpiA_transferase-like"/>
</dbReference>
<dbReference type="Gene3D" id="3.40.1080.20">
    <property type="entry name" value="Acetyl-CoA hydrolase/transferase C-terminal domain"/>
    <property type="match status" value="1"/>
</dbReference>
<dbReference type="AlphaFoldDB" id="A0A9W6NE95"/>
<reference evidence="2" key="2">
    <citation type="submission" date="2023-01" db="EMBL/GenBank/DDBJ databases">
        <authorList>
            <person name="Sun Q."/>
            <person name="Evtushenko L."/>
        </authorList>
    </citation>
    <scope>NUCLEOTIDE SEQUENCE</scope>
    <source>
        <strain evidence="2">VKM B-2935</strain>
    </source>
</reference>
<feature type="domain" description="Acetyl-CoA hydrolase/transferase C-terminal" evidence="1">
    <location>
        <begin position="428"/>
        <end position="591"/>
    </location>
</feature>
<dbReference type="GO" id="GO:0006083">
    <property type="term" value="P:acetate metabolic process"/>
    <property type="evidence" value="ECO:0007669"/>
    <property type="project" value="InterPro"/>
</dbReference>
<reference evidence="2" key="1">
    <citation type="journal article" date="2014" name="Int. J. Syst. Evol. Microbiol.">
        <title>Complete genome sequence of Corynebacterium casei LMG S-19264T (=DSM 44701T), isolated from a smear-ripened cheese.</title>
        <authorList>
            <consortium name="US DOE Joint Genome Institute (JGI-PGF)"/>
            <person name="Walter F."/>
            <person name="Albersmeier A."/>
            <person name="Kalinowski J."/>
            <person name="Ruckert C."/>
        </authorList>
    </citation>
    <scope>NUCLEOTIDE SEQUENCE</scope>
    <source>
        <strain evidence="2">VKM B-2935</strain>
    </source>
</reference>
<dbReference type="SUPFAM" id="SSF100950">
    <property type="entry name" value="NagB/RpiA/CoA transferase-like"/>
    <property type="match status" value="1"/>
</dbReference>
<protein>
    <recommendedName>
        <fullName evidence="1">Acetyl-CoA hydrolase/transferase C-terminal domain-containing protein</fullName>
    </recommendedName>
</protein>
<dbReference type="Gene3D" id="3.30.750.70">
    <property type="entry name" value="4-hydroxybutyrate coenzyme like domains"/>
    <property type="match status" value="1"/>
</dbReference>